<feature type="transmembrane region" description="Helical" evidence="5">
    <location>
        <begin position="117"/>
        <end position="136"/>
    </location>
</feature>
<dbReference type="GO" id="GO:0016491">
    <property type="term" value="F:oxidoreductase activity"/>
    <property type="evidence" value="ECO:0007669"/>
    <property type="project" value="InterPro"/>
</dbReference>
<name>A0AAD6NAP1_PENCN</name>
<dbReference type="AlphaFoldDB" id="A0AAD6NAP1"/>
<evidence type="ECO:0000313" key="8">
    <source>
        <dbReference type="Proteomes" id="UP001219568"/>
    </source>
</evidence>
<keyword evidence="3 5" id="KW-1133">Transmembrane helix</keyword>
<evidence type="ECO:0000256" key="2">
    <source>
        <dbReference type="ARBA" id="ARBA00022692"/>
    </source>
</evidence>
<feature type="transmembrane region" description="Helical" evidence="5">
    <location>
        <begin position="43"/>
        <end position="64"/>
    </location>
</feature>
<dbReference type="EMBL" id="JAQJZL010000003">
    <property type="protein sequence ID" value="KAJ6047646.1"/>
    <property type="molecule type" value="Genomic_DNA"/>
</dbReference>
<feature type="transmembrane region" description="Helical" evidence="5">
    <location>
        <begin position="76"/>
        <end position="97"/>
    </location>
</feature>
<comment type="subcellular location">
    <subcellularLocation>
        <location evidence="1">Membrane</location>
    </subcellularLocation>
</comment>
<dbReference type="GO" id="GO:0016020">
    <property type="term" value="C:membrane"/>
    <property type="evidence" value="ECO:0007669"/>
    <property type="project" value="UniProtKB-SubCell"/>
</dbReference>
<evidence type="ECO:0000313" key="7">
    <source>
        <dbReference type="EMBL" id="KAJ6047646.1"/>
    </source>
</evidence>
<dbReference type="Proteomes" id="UP001219568">
    <property type="component" value="Unassembled WGS sequence"/>
</dbReference>
<feature type="transmembrane region" description="Helical" evidence="5">
    <location>
        <begin position="6"/>
        <end position="23"/>
    </location>
</feature>
<evidence type="ECO:0000256" key="5">
    <source>
        <dbReference type="SAM" id="Phobius"/>
    </source>
</evidence>
<dbReference type="InterPro" id="IPR006694">
    <property type="entry name" value="Fatty_acid_hydroxylase"/>
</dbReference>
<feature type="non-terminal residue" evidence="7">
    <location>
        <position position="1"/>
    </location>
</feature>
<accession>A0AAD6NAP1</accession>
<evidence type="ECO:0000259" key="6">
    <source>
        <dbReference type="Pfam" id="PF04116"/>
    </source>
</evidence>
<keyword evidence="8" id="KW-1185">Reference proteome</keyword>
<dbReference type="Pfam" id="PF04116">
    <property type="entry name" value="FA_hydroxylase"/>
    <property type="match status" value="1"/>
</dbReference>
<feature type="domain" description="Fatty acid hydroxylase" evidence="6">
    <location>
        <begin position="83"/>
        <end position="200"/>
    </location>
</feature>
<reference evidence="7" key="2">
    <citation type="submission" date="2023-01" db="EMBL/GenBank/DDBJ databases">
        <authorList>
            <person name="Petersen C."/>
        </authorList>
    </citation>
    <scope>NUCLEOTIDE SEQUENCE</scope>
    <source>
        <strain evidence="7">IBT 15450</strain>
    </source>
</reference>
<dbReference type="GO" id="GO:0008610">
    <property type="term" value="P:lipid biosynthetic process"/>
    <property type="evidence" value="ECO:0007669"/>
    <property type="project" value="InterPro"/>
</dbReference>
<dbReference type="GO" id="GO:0005506">
    <property type="term" value="F:iron ion binding"/>
    <property type="evidence" value="ECO:0007669"/>
    <property type="project" value="InterPro"/>
</dbReference>
<keyword evidence="2 5" id="KW-0812">Transmembrane</keyword>
<comment type="caution">
    <text evidence="7">The sequence shown here is derived from an EMBL/GenBank/DDBJ whole genome shotgun (WGS) entry which is preliminary data.</text>
</comment>
<gene>
    <name evidence="7" type="ORF">N7460_003793</name>
</gene>
<evidence type="ECO:0000256" key="4">
    <source>
        <dbReference type="ARBA" id="ARBA00023136"/>
    </source>
</evidence>
<feature type="transmembrane region" description="Helical" evidence="5">
    <location>
        <begin position="142"/>
        <end position="167"/>
    </location>
</feature>
<protein>
    <recommendedName>
        <fullName evidence="6">Fatty acid hydroxylase domain-containing protein</fullName>
    </recommendedName>
</protein>
<dbReference type="InterPro" id="IPR050307">
    <property type="entry name" value="Sterol_Desaturase_Related"/>
</dbReference>
<reference evidence="7" key="1">
    <citation type="journal article" date="2023" name="IMA Fungus">
        <title>Comparative genomic study of the Penicillium genus elucidates a diverse pangenome and 15 lateral gene transfer events.</title>
        <authorList>
            <person name="Petersen C."/>
            <person name="Sorensen T."/>
            <person name="Nielsen M.R."/>
            <person name="Sondergaard T.E."/>
            <person name="Sorensen J.L."/>
            <person name="Fitzpatrick D.A."/>
            <person name="Frisvad J.C."/>
            <person name="Nielsen K.L."/>
        </authorList>
    </citation>
    <scope>NUCLEOTIDE SEQUENCE</scope>
    <source>
        <strain evidence="7">IBT 15450</strain>
    </source>
</reference>
<keyword evidence="4 5" id="KW-0472">Membrane</keyword>
<dbReference type="PANTHER" id="PTHR11863">
    <property type="entry name" value="STEROL DESATURASE"/>
    <property type="match status" value="1"/>
</dbReference>
<evidence type="ECO:0000256" key="1">
    <source>
        <dbReference type="ARBA" id="ARBA00004370"/>
    </source>
</evidence>
<organism evidence="7 8">
    <name type="scientific">Penicillium canescens</name>
    <dbReference type="NCBI Taxonomy" id="5083"/>
    <lineage>
        <taxon>Eukaryota</taxon>
        <taxon>Fungi</taxon>
        <taxon>Dikarya</taxon>
        <taxon>Ascomycota</taxon>
        <taxon>Pezizomycotina</taxon>
        <taxon>Eurotiomycetes</taxon>
        <taxon>Eurotiomycetidae</taxon>
        <taxon>Eurotiales</taxon>
        <taxon>Aspergillaceae</taxon>
        <taxon>Penicillium</taxon>
    </lineage>
</organism>
<evidence type="ECO:0000256" key="3">
    <source>
        <dbReference type="ARBA" id="ARBA00022989"/>
    </source>
</evidence>
<proteinExistence type="predicted"/>
<sequence length="231" mass="26876">ISSTLLFFILGGVCYYCNFQPTLKSHPKFLKKQVRQEIRESMLSLFVLNVLTAPIFVVQIRGYSKLYGSPEEGPGYWYEAAQFLLFVVFSDTMMYWLHRLFHLPLLFNTMHKGHHRFVIPTPFSAYAFNPIEAYIMSLPIHAYGFILPMSKFAYIAIFLISNIWSFLLHDSQDTFHTVHHRNVKFNFGQFLPLWDQLAGTYQDPLCFFSPKRSAQSFKTRENSRATAKGSS</sequence>